<name>A0A9D3Z8T7_DREPO</name>
<dbReference type="Proteomes" id="UP000828390">
    <property type="component" value="Unassembled WGS sequence"/>
</dbReference>
<protein>
    <submittedName>
        <fullName evidence="2">Uncharacterized protein</fullName>
    </submittedName>
</protein>
<reference evidence="2" key="1">
    <citation type="journal article" date="2019" name="bioRxiv">
        <title>The Genome of the Zebra Mussel, Dreissena polymorpha: A Resource for Invasive Species Research.</title>
        <authorList>
            <person name="McCartney M.A."/>
            <person name="Auch B."/>
            <person name="Kono T."/>
            <person name="Mallez S."/>
            <person name="Zhang Y."/>
            <person name="Obille A."/>
            <person name="Becker A."/>
            <person name="Abrahante J.E."/>
            <person name="Garbe J."/>
            <person name="Badalamenti J.P."/>
            <person name="Herman A."/>
            <person name="Mangelson H."/>
            <person name="Liachko I."/>
            <person name="Sullivan S."/>
            <person name="Sone E.D."/>
            <person name="Koren S."/>
            <person name="Silverstein K.A.T."/>
            <person name="Beckman K.B."/>
            <person name="Gohl D.M."/>
        </authorList>
    </citation>
    <scope>NUCLEOTIDE SEQUENCE</scope>
    <source>
        <strain evidence="2">Duluth1</strain>
        <tissue evidence="2">Whole animal</tissue>
    </source>
</reference>
<sequence>MERWQYGEKASESRLSVNTLRAESGSATPNSTTKSSTASGTRSAKTLTPSLDTSRNTRSSQKSVPTPTPADSSSRPAKKKTLRNQSSVESPRLRLPNLILHERNVLPRQHGWWRQKKLQALKAQSAPVERKTSPTKPSSQTDDEEETIVRKARPSRRSANSEVSLHIEKQCSCQA</sequence>
<organism evidence="2 3">
    <name type="scientific">Dreissena polymorpha</name>
    <name type="common">Zebra mussel</name>
    <name type="synonym">Mytilus polymorpha</name>
    <dbReference type="NCBI Taxonomy" id="45954"/>
    <lineage>
        <taxon>Eukaryota</taxon>
        <taxon>Metazoa</taxon>
        <taxon>Spiralia</taxon>
        <taxon>Lophotrochozoa</taxon>
        <taxon>Mollusca</taxon>
        <taxon>Bivalvia</taxon>
        <taxon>Autobranchia</taxon>
        <taxon>Heteroconchia</taxon>
        <taxon>Euheterodonta</taxon>
        <taxon>Imparidentia</taxon>
        <taxon>Neoheterodontei</taxon>
        <taxon>Myida</taxon>
        <taxon>Dreissenoidea</taxon>
        <taxon>Dreissenidae</taxon>
        <taxon>Dreissena</taxon>
    </lineage>
</organism>
<feature type="compositionally biased region" description="Basic and acidic residues" evidence="1">
    <location>
        <begin position="1"/>
        <end position="12"/>
    </location>
</feature>
<feature type="region of interest" description="Disordered" evidence="1">
    <location>
        <begin position="121"/>
        <end position="163"/>
    </location>
</feature>
<dbReference type="AlphaFoldDB" id="A0A9D3Z8T7"/>
<evidence type="ECO:0000313" key="3">
    <source>
        <dbReference type="Proteomes" id="UP000828390"/>
    </source>
</evidence>
<proteinExistence type="predicted"/>
<evidence type="ECO:0000313" key="2">
    <source>
        <dbReference type="EMBL" id="KAH3712362.1"/>
    </source>
</evidence>
<dbReference type="EMBL" id="JAIWYP010000014">
    <property type="protein sequence ID" value="KAH3712362.1"/>
    <property type="molecule type" value="Genomic_DNA"/>
</dbReference>
<keyword evidence="3" id="KW-1185">Reference proteome</keyword>
<evidence type="ECO:0000256" key="1">
    <source>
        <dbReference type="SAM" id="MobiDB-lite"/>
    </source>
</evidence>
<accession>A0A9D3Z8T7</accession>
<feature type="region of interest" description="Disordered" evidence="1">
    <location>
        <begin position="1"/>
        <end position="95"/>
    </location>
</feature>
<comment type="caution">
    <text evidence="2">The sequence shown here is derived from an EMBL/GenBank/DDBJ whole genome shotgun (WGS) entry which is preliminary data.</text>
</comment>
<reference evidence="2" key="2">
    <citation type="submission" date="2020-11" db="EMBL/GenBank/DDBJ databases">
        <authorList>
            <person name="McCartney M.A."/>
            <person name="Auch B."/>
            <person name="Kono T."/>
            <person name="Mallez S."/>
            <person name="Becker A."/>
            <person name="Gohl D.M."/>
            <person name="Silverstein K.A.T."/>
            <person name="Koren S."/>
            <person name="Bechman K.B."/>
            <person name="Herman A."/>
            <person name="Abrahante J.E."/>
            <person name="Garbe J."/>
        </authorList>
    </citation>
    <scope>NUCLEOTIDE SEQUENCE</scope>
    <source>
        <strain evidence="2">Duluth1</strain>
        <tissue evidence="2">Whole animal</tissue>
    </source>
</reference>
<feature type="compositionally biased region" description="Polar residues" evidence="1">
    <location>
        <begin position="13"/>
        <end position="75"/>
    </location>
</feature>
<gene>
    <name evidence="2" type="ORF">DPMN_072062</name>
</gene>